<proteinExistence type="predicted"/>
<evidence type="ECO:0000313" key="3">
    <source>
        <dbReference type="Proteomes" id="UP000075714"/>
    </source>
</evidence>
<comment type="caution">
    <text evidence="2">The sequence shown here is derived from an EMBL/GenBank/DDBJ whole genome shotgun (WGS) entry which is preliminary data.</text>
</comment>
<evidence type="ECO:0000313" key="2">
    <source>
        <dbReference type="EMBL" id="KXZ45712.1"/>
    </source>
</evidence>
<feature type="compositionally biased region" description="Basic and acidic residues" evidence="1">
    <location>
        <begin position="44"/>
        <end position="73"/>
    </location>
</feature>
<organism evidence="2 3">
    <name type="scientific">Gonium pectorale</name>
    <name type="common">Green alga</name>
    <dbReference type="NCBI Taxonomy" id="33097"/>
    <lineage>
        <taxon>Eukaryota</taxon>
        <taxon>Viridiplantae</taxon>
        <taxon>Chlorophyta</taxon>
        <taxon>core chlorophytes</taxon>
        <taxon>Chlorophyceae</taxon>
        <taxon>CS clade</taxon>
        <taxon>Chlamydomonadales</taxon>
        <taxon>Volvocaceae</taxon>
        <taxon>Gonium</taxon>
    </lineage>
</organism>
<feature type="region of interest" description="Disordered" evidence="1">
    <location>
        <begin position="36"/>
        <end position="84"/>
    </location>
</feature>
<dbReference type="EMBL" id="LSYV01000052">
    <property type="protein sequence ID" value="KXZ45712.1"/>
    <property type="molecule type" value="Genomic_DNA"/>
</dbReference>
<dbReference type="AlphaFoldDB" id="A0A150G790"/>
<reference evidence="3" key="1">
    <citation type="journal article" date="2016" name="Nat. Commun.">
        <title>The Gonium pectorale genome demonstrates co-option of cell cycle regulation during the evolution of multicellularity.</title>
        <authorList>
            <person name="Hanschen E.R."/>
            <person name="Marriage T.N."/>
            <person name="Ferris P.J."/>
            <person name="Hamaji T."/>
            <person name="Toyoda A."/>
            <person name="Fujiyama A."/>
            <person name="Neme R."/>
            <person name="Noguchi H."/>
            <person name="Minakuchi Y."/>
            <person name="Suzuki M."/>
            <person name="Kawai-Toyooka H."/>
            <person name="Smith D.R."/>
            <person name="Sparks H."/>
            <person name="Anderson J."/>
            <person name="Bakaric R."/>
            <person name="Luria V."/>
            <person name="Karger A."/>
            <person name="Kirschner M.W."/>
            <person name="Durand P.M."/>
            <person name="Michod R.E."/>
            <person name="Nozaki H."/>
            <person name="Olson B.J."/>
        </authorList>
    </citation>
    <scope>NUCLEOTIDE SEQUENCE [LARGE SCALE GENOMIC DNA]</scope>
    <source>
        <strain evidence="3">NIES-2863</strain>
    </source>
</reference>
<keyword evidence="3" id="KW-1185">Reference proteome</keyword>
<sequence>MDKAVRLHHACLRRLLRPFNGYESATEVWVSCPSARKSPFEAAPRAKGEREGERAGDGRDTSGRDRGDGRDTSGRAVNRMSSLHRRMSRASLSLQLPTPVRLLGGGISSPASPSGGGGAIAAAATASPVGSAPRLASHHAAFADSVADAAAAVVAAASGGAGGSLAGGSGGMAPRLSRVMLRNIAASWRFPARRHGGGSGMPPASPYRTEEFAVQLVQRERMSVSGVPGSLLPYAYGSSGGATFGGTEVDGSMGAGASGGVAAERASGSGPGGRLRRQQGSICAAYGGGLQDPQLGTHLHQQLLQLQSYKQIHQQQLPFNLQPLYNDLRKSHDADSFLTINSGHSVARTALGLARAQTLGPSMGMGLSLAVGSSGGPAGGARGGGGTTTAGGSLSGSPMGRGVMAGFGAPQPRWPQPRNSLDAVPGGWVRSPAGLRA</sequence>
<name>A0A150G790_GONPE</name>
<feature type="region of interest" description="Disordered" evidence="1">
    <location>
        <begin position="409"/>
        <end position="437"/>
    </location>
</feature>
<dbReference type="Proteomes" id="UP000075714">
    <property type="component" value="Unassembled WGS sequence"/>
</dbReference>
<accession>A0A150G790</accession>
<evidence type="ECO:0000256" key="1">
    <source>
        <dbReference type="SAM" id="MobiDB-lite"/>
    </source>
</evidence>
<gene>
    <name evidence="2" type="ORF">GPECTOR_51g698</name>
</gene>
<protein>
    <submittedName>
        <fullName evidence="2">Uncharacterized protein</fullName>
    </submittedName>
</protein>